<keyword evidence="5" id="KW-0808">Transferase</keyword>
<dbReference type="SMART" id="SM00388">
    <property type="entry name" value="HisKA"/>
    <property type="match status" value="1"/>
</dbReference>
<dbReference type="Proteomes" id="UP000715095">
    <property type="component" value="Unassembled WGS sequence"/>
</dbReference>
<dbReference type="Gene3D" id="1.10.287.130">
    <property type="match status" value="1"/>
</dbReference>
<keyword evidence="8" id="KW-0067">ATP-binding</keyword>
<keyword evidence="7" id="KW-0418">Kinase</keyword>
<keyword evidence="10" id="KW-0472">Membrane</keyword>
<dbReference type="InterPro" id="IPR003594">
    <property type="entry name" value="HATPase_dom"/>
</dbReference>
<evidence type="ECO:0000256" key="9">
    <source>
        <dbReference type="ARBA" id="ARBA00023012"/>
    </source>
</evidence>
<comment type="catalytic activity">
    <reaction evidence="1">
        <text>ATP + protein L-histidine = ADP + protein N-phospho-L-histidine.</text>
        <dbReference type="EC" id="2.7.13.3"/>
    </reaction>
</comment>
<feature type="domain" description="Histidine kinase" evidence="11">
    <location>
        <begin position="531"/>
        <end position="753"/>
    </location>
</feature>
<dbReference type="InterPro" id="IPR005467">
    <property type="entry name" value="His_kinase_dom"/>
</dbReference>
<dbReference type="EMBL" id="JACJJC010000001">
    <property type="protein sequence ID" value="MBM6703061.1"/>
    <property type="molecule type" value="Genomic_DNA"/>
</dbReference>
<dbReference type="PIRSF" id="PIRSF037532">
    <property type="entry name" value="STHK_NtrY"/>
    <property type="match status" value="1"/>
</dbReference>
<sequence>MPSWLRYLFIAALAVAGISLFGLAATSSDSKLFEKWFPVLSIVNRAIAVLLFAVVVAMIVRLWQRIRAGEFGAHMTSKLAGVMALIVLIPCITIYIVSNVFISRSIDSWFDVRVERALDSGVTITRGILTEQQKQTELAARHMAEMLANTPASLIMSDLMHLLEGRQNMEALVFTGSGTAVAAAGSRINVMLPDLPTPLQLQTVRSAGIYSVIDGDALENPDGITESSQLSIRVIVPIADADDLSVDPVAPTSRNALLPVGSRQPQFYLQVIQPVSSETTKNAAELVAGYRDYQTLVLSRASLQTIYTSTLSLVLLLAAFGAIAAALAFARKTTEPVMQLEQGTRRVADGNYRPIREFHGNSEINVLTQSFNTMIREVAESRRGIEAQRLKAEQAQAYLERVLANISSGVLVLDANYRTVSSNPAAKKILGASLCQPGSDLRAKAPDLAQTASNAKITLALGEVPTVGLEYELNANPSGSNGEASHRTPLFIKISLMPLRSGANGLVLVFDDVSQLMAAQRATAWGEVARRLAHEIKNPLTPIRLAAERLEMRLEDKLQREEDIDLLHRAIATITTQVDALKQMVNDFREYAKIPAAKLSLISLNDFLTEAAQLYHDADVPVRLKLDERIPGIEADPAQLRQVLHNLISNSVDATEGDRPEIVIETKRIGTDTDGSAVLLRISDNGVGFSSTILEKAFEPYVTTKETGTGLGLPMVKKILDEHDASIRLSNRTDSSGCLIMGAQVDIIFKRLEAKGGR</sequence>
<evidence type="ECO:0000256" key="1">
    <source>
        <dbReference type="ARBA" id="ARBA00000085"/>
    </source>
</evidence>
<evidence type="ECO:0000256" key="3">
    <source>
        <dbReference type="ARBA" id="ARBA00012438"/>
    </source>
</evidence>
<reference evidence="14 15" key="1">
    <citation type="journal article" date="2021" name="Sci. Rep.">
        <title>The distribution of antibiotic resistance genes in chicken gut microbiota commensals.</title>
        <authorList>
            <person name="Juricova H."/>
            <person name="Matiasovicova J."/>
            <person name="Kubasova T."/>
            <person name="Cejkova D."/>
            <person name="Rychlik I."/>
        </authorList>
    </citation>
    <scope>NUCLEOTIDE SEQUENCE [LARGE SCALE GENOMIC DNA]</scope>
    <source>
        <strain evidence="14 15">An829</strain>
    </source>
</reference>
<dbReference type="SUPFAM" id="SSF47384">
    <property type="entry name" value="Homodimeric domain of signal transducing histidine kinase"/>
    <property type="match status" value="1"/>
</dbReference>
<keyword evidence="6" id="KW-0547">Nucleotide-binding</keyword>
<dbReference type="CDD" id="cd00082">
    <property type="entry name" value="HisKA"/>
    <property type="match status" value="1"/>
</dbReference>
<dbReference type="PROSITE" id="PS50109">
    <property type="entry name" value="HIS_KIN"/>
    <property type="match status" value="1"/>
</dbReference>
<evidence type="ECO:0000259" key="13">
    <source>
        <dbReference type="PROSITE" id="PS50885"/>
    </source>
</evidence>
<feature type="transmembrane region" description="Helical" evidence="10">
    <location>
        <begin position="75"/>
        <end position="97"/>
    </location>
</feature>
<dbReference type="InterPro" id="IPR003660">
    <property type="entry name" value="HAMP_dom"/>
</dbReference>
<accession>A0ABS2DNV7</accession>
<proteinExistence type="predicted"/>
<dbReference type="InterPro" id="IPR017232">
    <property type="entry name" value="NtrY"/>
</dbReference>
<dbReference type="InterPro" id="IPR003661">
    <property type="entry name" value="HisK_dim/P_dom"/>
</dbReference>
<evidence type="ECO:0000256" key="10">
    <source>
        <dbReference type="SAM" id="Phobius"/>
    </source>
</evidence>
<evidence type="ECO:0000313" key="14">
    <source>
        <dbReference type="EMBL" id="MBM6703061.1"/>
    </source>
</evidence>
<dbReference type="PRINTS" id="PR00344">
    <property type="entry name" value="BCTRLSENSOR"/>
</dbReference>
<keyword evidence="10" id="KW-0812">Transmembrane</keyword>
<dbReference type="SUPFAM" id="SSF55874">
    <property type="entry name" value="ATPase domain of HSP90 chaperone/DNA topoisomerase II/histidine kinase"/>
    <property type="match status" value="1"/>
</dbReference>
<evidence type="ECO:0000259" key="12">
    <source>
        <dbReference type="PROSITE" id="PS50112"/>
    </source>
</evidence>
<keyword evidence="9" id="KW-0902">Two-component regulatory system</keyword>
<dbReference type="EC" id="2.7.13.3" evidence="3"/>
<evidence type="ECO:0000256" key="6">
    <source>
        <dbReference type="ARBA" id="ARBA00022741"/>
    </source>
</evidence>
<evidence type="ECO:0000256" key="8">
    <source>
        <dbReference type="ARBA" id="ARBA00022840"/>
    </source>
</evidence>
<name>A0ABS2DNV7_9BURK</name>
<keyword evidence="10" id="KW-1133">Transmembrane helix</keyword>
<evidence type="ECO:0000256" key="2">
    <source>
        <dbReference type="ARBA" id="ARBA00004370"/>
    </source>
</evidence>
<dbReference type="InterPro" id="IPR036097">
    <property type="entry name" value="HisK_dim/P_sf"/>
</dbReference>
<feature type="transmembrane region" description="Helical" evidence="10">
    <location>
        <begin position="306"/>
        <end position="330"/>
    </location>
</feature>
<evidence type="ECO:0000256" key="7">
    <source>
        <dbReference type="ARBA" id="ARBA00022777"/>
    </source>
</evidence>
<dbReference type="SUPFAM" id="SSF158472">
    <property type="entry name" value="HAMP domain-like"/>
    <property type="match status" value="1"/>
</dbReference>
<dbReference type="PROSITE" id="PS50885">
    <property type="entry name" value="HAMP"/>
    <property type="match status" value="1"/>
</dbReference>
<dbReference type="Gene3D" id="3.30.565.10">
    <property type="entry name" value="Histidine kinase-like ATPase, C-terminal domain"/>
    <property type="match status" value="1"/>
</dbReference>
<organism evidence="14 15">
    <name type="scientific">Sutterella massiliensis</name>
    <dbReference type="NCBI Taxonomy" id="1816689"/>
    <lineage>
        <taxon>Bacteria</taxon>
        <taxon>Pseudomonadati</taxon>
        <taxon>Pseudomonadota</taxon>
        <taxon>Betaproteobacteria</taxon>
        <taxon>Burkholderiales</taxon>
        <taxon>Sutterellaceae</taxon>
        <taxon>Sutterella</taxon>
    </lineage>
</organism>
<dbReference type="PANTHER" id="PTHR43065">
    <property type="entry name" value="SENSOR HISTIDINE KINASE"/>
    <property type="match status" value="1"/>
</dbReference>
<dbReference type="PANTHER" id="PTHR43065:SF10">
    <property type="entry name" value="PEROXIDE STRESS-ACTIVATED HISTIDINE KINASE MAK3"/>
    <property type="match status" value="1"/>
</dbReference>
<dbReference type="InterPro" id="IPR000014">
    <property type="entry name" value="PAS"/>
</dbReference>
<dbReference type="InterPro" id="IPR004358">
    <property type="entry name" value="Sig_transdc_His_kin-like_C"/>
</dbReference>
<dbReference type="Pfam" id="PF02518">
    <property type="entry name" value="HATPase_c"/>
    <property type="match status" value="1"/>
</dbReference>
<evidence type="ECO:0000313" key="15">
    <source>
        <dbReference type="Proteomes" id="UP000715095"/>
    </source>
</evidence>
<dbReference type="SMART" id="SM00304">
    <property type="entry name" value="HAMP"/>
    <property type="match status" value="1"/>
</dbReference>
<evidence type="ECO:0000256" key="4">
    <source>
        <dbReference type="ARBA" id="ARBA00022553"/>
    </source>
</evidence>
<gene>
    <name evidence="14" type="ORF">H6A60_00840</name>
</gene>
<dbReference type="InterPro" id="IPR036890">
    <property type="entry name" value="HATPase_C_sf"/>
</dbReference>
<keyword evidence="15" id="KW-1185">Reference proteome</keyword>
<dbReference type="CDD" id="cd06225">
    <property type="entry name" value="HAMP"/>
    <property type="match status" value="1"/>
</dbReference>
<dbReference type="Pfam" id="PF00672">
    <property type="entry name" value="HAMP"/>
    <property type="match status" value="1"/>
</dbReference>
<evidence type="ECO:0000256" key="5">
    <source>
        <dbReference type="ARBA" id="ARBA00022679"/>
    </source>
</evidence>
<dbReference type="Gene3D" id="6.10.340.10">
    <property type="match status" value="1"/>
</dbReference>
<comment type="subcellular location">
    <subcellularLocation>
        <location evidence="2">Membrane</location>
    </subcellularLocation>
</comment>
<protein>
    <recommendedName>
        <fullName evidence="3">histidine kinase</fullName>
        <ecNumber evidence="3">2.7.13.3</ecNumber>
    </recommendedName>
</protein>
<feature type="domain" description="PAS" evidence="12">
    <location>
        <begin position="395"/>
        <end position="431"/>
    </location>
</feature>
<dbReference type="Gene3D" id="3.30.450.20">
    <property type="entry name" value="PAS domain"/>
    <property type="match status" value="1"/>
</dbReference>
<comment type="caution">
    <text evidence="14">The sequence shown here is derived from an EMBL/GenBank/DDBJ whole genome shotgun (WGS) entry which is preliminary data.</text>
</comment>
<dbReference type="SMART" id="SM00387">
    <property type="entry name" value="HATPase_c"/>
    <property type="match status" value="1"/>
</dbReference>
<dbReference type="Pfam" id="PF00512">
    <property type="entry name" value="HisKA"/>
    <property type="match status" value="1"/>
</dbReference>
<dbReference type="RefSeq" id="WP_205101444.1">
    <property type="nucleotide sequence ID" value="NZ_JACJJC010000001.1"/>
</dbReference>
<evidence type="ECO:0000259" key="11">
    <source>
        <dbReference type="PROSITE" id="PS50109"/>
    </source>
</evidence>
<dbReference type="PROSITE" id="PS50112">
    <property type="entry name" value="PAS"/>
    <property type="match status" value="1"/>
</dbReference>
<feature type="transmembrane region" description="Helical" evidence="10">
    <location>
        <begin position="42"/>
        <end position="63"/>
    </location>
</feature>
<feature type="domain" description="HAMP" evidence="13">
    <location>
        <begin position="331"/>
        <end position="383"/>
    </location>
</feature>
<keyword evidence="4" id="KW-0597">Phosphoprotein</keyword>